<evidence type="ECO:0008006" key="4">
    <source>
        <dbReference type="Google" id="ProtNLM"/>
    </source>
</evidence>
<feature type="transmembrane region" description="Helical" evidence="1">
    <location>
        <begin position="144"/>
        <end position="163"/>
    </location>
</feature>
<feature type="transmembrane region" description="Helical" evidence="1">
    <location>
        <begin position="115"/>
        <end position="132"/>
    </location>
</feature>
<protein>
    <recommendedName>
        <fullName evidence="4">Glycosyltransferase RgtA/B/C/D-like domain-containing protein</fullName>
    </recommendedName>
</protein>
<keyword evidence="3" id="KW-1185">Reference proteome</keyword>
<keyword evidence="1" id="KW-0812">Transmembrane</keyword>
<feature type="transmembrane region" description="Helical" evidence="1">
    <location>
        <begin position="193"/>
        <end position="212"/>
    </location>
</feature>
<dbReference type="KEGG" id="ppsc:EHS13_28105"/>
<dbReference type="EMBL" id="CP034235">
    <property type="protein sequence ID" value="QGQ98469.1"/>
    <property type="molecule type" value="Genomic_DNA"/>
</dbReference>
<gene>
    <name evidence="2" type="ORF">EHS13_28105</name>
</gene>
<feature type="transmembrane region" description="Helical" evidence="1">
    <location>
        <begin position="170"/>
        <end position="187"/>
    </location>
</feature>
<evidence type="ECO:0000256" key="1">
    <source>
        <dbReference type="SAM" id="Phobius"/>
    </source>
</evidence>
<feature type="transmembrane region" description="Helical" evidence="1">
    <location>
        <begin position="6"/>
        <end position="27"/>
    </location>
</feature>
<dbReference type="AlphaFoldDB" id="A0A6B8RR74"/>
<dbReference type="RefSeq" id="WP_155703576.1">
    <property type="nucleotide sequence ID" value="NZ_CP034235.1"/>
</dbReference>
<feature type="transmembrane region" description="Helical" evidence="1">
    <location>
        <begin position="75"/>
        <end position="94"/>
    </location>
</feature>
<accession>A0A6B8RR74</accession>
<reference evidence="3" key="1">
    <citation type="submission" date="2018-11" db="EMBL/GenBank/DDBJ databases">
        <title>Complete genome sequence of Paenibacillus sp. ML311-T8.</title>
        <authorList>
            <person name="Nam Y.-D."/>
            <person name="Kang J."/>
            <person name="Chung W.-H."/>
            <person name="Park Y.S."/>
        </authorList>
    </citation>
    <scope>NUCLEOTIDE SEQUENCE [LARGE SCALE GENOMIC DNA]</scope>
    <source>
        <strain evidence="3">ML311-T8</strain>
    </source>
</reference>
<name>A0A6B8RR74_9BACL</name>
<proteinExistence type="predicted"/>
<keyword evidence="1" id="KW-1133">Transmembrane helix</keyword>
<feature type="transmembrane region" description="Helical" evidence="1">
    <location>
        <begin position="39"/>
        <end position="55"/>
    </location>
</feature>
<dbReference type="Proteomes" id="UP000426246">
    <property type="component" value="Chromosome"/>
</dbReference>
<organism evidence="2 3">
    <name type="scientific">Paenibacillus psychroresistens</name>
    <dbReference type="NCBI Taxonomy" id="1778678"/>
    <lineage>
        <taxon>Bacteria</taxon>
        <taxon>Bacillati</taxon>
        <taxon>Bacillota</taxon>
        <taxon>Bacilli</taxon>
        <taxon>Bacillales</taxon>
        <taxon>Paenibacillaceae</taxon>
        <taxon>Paenibacillus</taxon>
    </lineage>
</organism>
<evidence type="ECO:0000313" key="2">
    <source>
        <dbReference type="EMBL" id="QGQ98469.1"/>
    </source>
</evidence>
<keyword evidence="1" id="KW-0472">Membrane</keyword>
<sequence>MIIILFLILIFTHERFIALLPFIVLLISFSKNLVKRKKIYFCSIPIIFVIFNIFIKDIVFQTGFMVGTGGTNITFSFYYIFIFTACGILNLLGLNVGPPYLNGEYIQNSKLYVQLFSFFISLITVGLIIFFIRNNKLDKRSNLMAVLTAIFLISLLLLPAVLTIRLELRWVYAPFIVLLLLFAYIFGRIEKKLSYLALILLTVFSLANNLYYKDYNNNSRVFFIRSQEAAEVVYDDTVKRYGENITDYKIYVIKNSDFEWILLGETFFKQFELKKKVTFNYVDNIQDIENSTEHAIIFRFNDDTKKVENISKLILKQEAIK</sequence>
<evidence type="ECO:0000313" key="3">
    <source>
        <dbReference type="Proteomes" id="UP000426246"/>
    </source>
</evidence>